<feature type="coiled-coil region" evidence="1">
    <location>
        <begin position="140"/>
        <end position="177"/>
    </location>
</feature>
<gene>
    <name evidence="2" type="ORF">GQ588_07165</name>
</gene>
<dbReference type="AlphaFoldDB" id="A0A857DI09"/>
<dbReference type="RefSeq" id="WP_038603193.1">
    <property type="nucleotide sequence ID" value="NZ_CP046996.1"/>
</dbReference>
<protein>
    <submittedName>
        <fullName evidence="2">DUF3102 domain-containing protein</fullName>
    </submittedName>
</protein>
<sequence>MDANNINDINDIIERTPDIIAAEITMIKEQAKKYMLVSAIEIGRRLLEAKEKIPYGKYGLWLENAVQYTERTAYHLMRIAEEYGPELHGIPDSSAAASGISAKTEPFAKMGYTQAIILLGLPAEERAEFITQFDLENMSVRELQQAVNDRKQALAEKEALQKESGAQKSAISQLSNELGQAKKEATDNLQAVWAEQGNVLKLQRKLDVLENGNAAAKRIAEIELESKILKLNLSMTQADARFDLIAKGFDDLFIAIKEMAAADPNAFKFYLIQTNQFILKTSAKLKRIERAVLAAPKVPATPEAPTP</sequence>
<name>A0A857DI09_9FIRM</name>
<dbReference type="InterPro" id="IPR021451">
    <property type="entry name" value="DUF3102"/>
</dbReference>
<proteinExistence type="predicted"/>
<dbReference type="Pfam" id="PF11300">
    <property type="entry name" value="DUF3102"/>
    <property type="match status" value="1"/>
</dbReference>
<evidence type="ECO:0000313" key="3">
    <source>
        <dbReference type="Proteomes" id="UP000430508"/>
    </source>
</evidence>
<accession>A0A857DI09</accession>
<dbReference type="EMBL" id="CP046996">
    <property type="protein sequence ID" value="QHA00423.1"/>
    <property type="molecule type" value="Genomic_DNA"/>
</dbReference>
<dbReference type="Proteomes" id="UP000430508">
    <property type="component" value="Chromosome"/>
</dbReference>
<reference evidence="2 3" key="1">
    <citation type="submission" date="2019-12" db="EMBL/GenBank/DDBJ databases">
        <title>Sequence classification of anaerobic respiratory reductive dehalogenases: First we see many, then we see few.</title>
        <authorList>
            <person name="Molenda O."/>
            <person name="Puentes Jacome L.A."/>
            <person name="Cao X."/>
            <person name="Nesbo C.L."/>
            <person name="Tang S."/>
            <person name="Morson N."/>
            <person name="Patron J."/>
            <person name="Lomheim L."/>
            <person name="Wishart D.S."/>
            <person name="Edwards E.A."/>
        </authorList>
    </citation>
    <scope>NUCLEOTIDE SEQUENCE [LARGE SCALE GENOMIC DNA]</scope>
    <source>
        <strain evidence="2 3">12DCA</strain>
    </source>
</reference>
<evidence type="ECO:0000256" key="1">
    <source>
        <dbReference type="SAM" id="Coils"/>
    </source>
</evidence>
<evidence type="ECO:0000313" key="2">
    <source>
        <dbReference type="EMBL" id="QHA00423.1"/>
    </source>
</evidence>
<organism evidence="2 3">
    <name type="scientific">Dehalobacter restrictus</name>
    <dbReference type="NCBI Taxonomy" id="55583"/>
    <lineage>
        <taxon>Bacteria</taxon>
        <taxon>Bacillati</taxon>
        <taxon>Bacillota</taxon>
        <taxon>Clostridia</taxon>
        <taxon>Eubacteriales</taxon>
        <taxon>Desulfitobacteriaceae</taxon>
        <taxon>Dehalobacter</taxon>
    </lineage>
</organism>
<keyword evidence="1" id="KW-0175">Coiled coil</keyword>